<evidence type="ECO:0000256" key="5">
    <source>
        <dbReference type="ARBA" id="ARBA00023027"/>
    </source>
</evidence>
<dbReference type="PANTHER" id="PTHR10912:SF9">
    <property type="entry name" value="ADP-RIBOSYL CYCLASE_CYCLIC ADP-RIBOSE HYDROLASE"/>
    <property type="match status" value="1"/>
</dbReference>
<evidence type="ECO:0000313" key="8">
    <source>
        <dbReference type="EMBL" id="CAJ1082623.1"/>
    </source>
</evidence>
<dbReference type="Pfam" id="PF02267">
    <property type="entry name" value="Rib_hydrolayse"/>
    <property type="match status" value="1"/>
</dbReference>
<dbReference type="GO" id="GO:0005886">
    <property type="term" value="C:plasma membrane"/>
    <property type="evidence" value="ECO:0007669"/>
    <property type="project" value="TreeGrafter"/>
</dbReference>
<evidence type="ECO:0000256" key="4">
    <source>
        <dbReference type="ARBA" id="ARBA00022801"/>
    </source>
</evidence>
<dbReference type="EMBL" id="OY660883">
    <property type="protein sequence ID" value="CAJ1082623.1"/>
    <property type="molecule type" value="Genomic_DNA"/>
</dbReference>
<organism evidence="8 9">
    <name type="scientific">Xyrichtys novacula</name>
    <name type="common">Pearly razorfish</name>
    <name type="synonym">Hemipteronotus novacula</name>
    <dbReference type="NCBI Taxonomy" id="13765"/>
    <lineage>
        <taxon>Eukaryota</taxon>
        <taxon>Metazoa</taxon>
        <taxon>Chordata</taxon>
        <taxon>Craniata</taxon>
        <taxon>Vertebrata</taxon>
        <taxon>Euteleostomi</taxon>
        <taxon>Actinopterygii</taxon>
        <taxon>Neopterygii</taxon>
        <taxon>Teleostei</taxon>
        <taxon>Neoteleostei</taxon>
        <taxon>Acanthomorphata</taxon>
        <taxon>Eupercaria</taxon>
        <taxon>Labriformes</taxon>
        <taxon>Labridae</taxon>
        <taxon>Xyrichtys</taxon>
    </lineage>
</organism>
<dbReference type="GO" id="GO:0016740">
    <property type="term" value="F:transferase activity"/>
    <property type="evidence" value="ECO:0007669"/>
    <property type="project" value="UniProtKB-KW"/>
</dbReference>
<dbReference type="PANTHER" id="PTHR10912">
    <property type="entry name" value="ADP-RIBOSYL CYCLASE"/>
    <property type="match status" value="1"/>
</dbReference>
<sequence>MASKNSLPISGTMTVMVIVVVLVPSALLDPTADFKADFLKKCNEFPEDPKICEDKFKIFEKAYVGIEESDITRDSYNDLFKITPFKHPCEKTMFYSGTHDLATGFTKNRKDFFSVEDTLLGHALAGKEWCGKIGSKETFLEDECTGNARLQFWLKMSVEFAKHTCKDLHVMLDGTPHPFFPGTALAEEEIPYLHHPKVESLTVILVVDKKTPGEDKCNNESLNELKEFMTEEKIPYDCKEVTRAHIEKLTEQGTGNIFE</sequence>
<accession>A0AAV1H9W2</accession>
<dbReference type="AlphaFoldDB" id="A0AAV1H9W2"/>
<keyword evidence="4 8" id="KW-0378">Hydrolase</keyword>
<dbReference type="SUPFAM" id="SSF52309">
    <property type="entry name" value="N-(deoxy)ribosyltransferase-like"/>
    <property type="match status" value="1"/>
</dbReference>
<keyword evidence="9" id="KW-1185">Reference proteome</keyword>
<evidence type="ECO:0000313" key="9">
    <source>
        <dbReference type="Proteomes" id="UP001178508"/>
    </source>
</evidence>
<proteinExistence type="inferred from homology"/>
<dbReference type="GO" id="GO:0061809">
    <property type="term" value="F:NAD+ nucleosidase activity, cyclic ADP-ribose generating"/>
    <property type="evidence" value="ECO:0007669"/>
    <property type="project" value="UniProtKB-EC"/>
</dbReference>
<comment type="similarity">
    <text evidence="1">Belongs to the ADP-ribosyl cyclase family.</text>
</comment>
<protein>
    <recommendedName>
        <fullName evidence="2">ADP-ribosyl cyclase/cyclic ADP-ribose hydrolase</fullName>
        <ecNumber evidence="2">3.2.2.6</ecNumber>
    </recommendedName>
</protein>
<keyword evidence="7" id="KW-0732">Signal</keyword>
<evidence type="ECO:0000256" key="3">
    <source>
        <dbReference type="ARBA" id="ARBA00022679"/>
    </source>
</evidence>
<keyword evidence="6" id="KW-1015">Disulfide bond</keyword>
<reference evidence="8" key="1">
    <citation type="submission" date="2023-08" db="EMBL/GenBank/DDBJ databases">
        <authorList>
            <person name="Alioto T."/>
            <person name="Alioto T."/>
            <person name="Gomez Garrido J."/>
        </authorList>
    </citation>
    <scope>NUCLEOTIDE SEQUENCE</scope>
</reference>
<evidence type="ECO:0000256" key="7">
    <source>
        <dbReference type="SAM" id="SignalP"/>
    </source>
</evidence>
<dbReference type="EC" id="3.2.2.6" evidence="2"/>
<evidence type="ECO:0000256" key="1">
    <source>
        <dbReference type="ARBA" id="ARBA00005406"/>
    </source>
</evidence>
<dbReference type="InterPro" id="IPR003193">
    <property type="entry name" value="ADP-ribosyl_cyclase"/>
</dbReference>
<dbReference type="GO" id="GO:0016849">
    <property type="term" value="F:phosphorus-oxygen lyase activity"/>
    <property type="evidence" value="ECO:0007669"/>
    <property type="project" value="TreeGrafter"/>
</dbReference>
<evidence type="ECO:0000256" key="6">
    <source>
        <dbReference type="ARBA" id="ARBA00023157"/>
    </source>
</evidence>
<dbReference type="Gene3D" id="3.40.50.720">
    <property type="entry name" value="NAD(P)-binding Rossmann-like Domain"/>
    <property type="match status" value="1"/>
</dbReference>
<dbReference type="GO" id="GO:0030890">
    <property type="term" value="P:positive regulation of B cell proliferation"/>
    <property type="evidence" value="ECO:0007669"/>
    <property type="project" value="TreeGrafter"/>
</dbReference>
<evidence type="ECO:0000256" key="2">
    <source>
        <dbReference type="ARBA" id="ARBA00011982"/>
    </source>
</evidence>
<feature type="chain" id="PRO_5044021593" description="ADP-ribosyl cyclase/cyclic ADP-ribose hydrolase" evidence="7">
    <location>
        <begin position="29"/>
        <end position="259"/>
    </location>
</feature>
<gene>
    <name evidence="8" type="ORF">XNOV1_A019298</name>
</gene>
<keyword evidence="3" id="KW-0808">Transferase</keyword>
<feature type="signal peptide" evidence="7">
    <location>
        <begin position="1"/>
        <end position="28"/>
    </location>
</feature>
<dbReference type="Proteomes" id="UP001178508">
    <property type="component" value="Chromosome 20"/>
</dbReference>
<dbReference type="Gene3D" id="1.20.82.10">
    <property type="entry name" value="ADP Ribosyl Cyclase, Chain A, domain 1"/>
    <property type="match status" value="1"/>
</dbReference>
<name>A0AAV1H9W2_XYRNO</name>
<keyword evidence="5" id="KW-0520">NAD</keyword>